<gene>
    <name evidence="1" type="ORF">DI586_06670</name>
</gene>
<dbReference type="AlphaFoldDB" id="A0A2W5FNS0"/>
<name>A0A2W5FNS0_9BACT</name>
<dbReference type="Proteomes" id="UP000249739">
    <property type="component" value="Unassembled WGS sequence"/>
</dbReference>
<reference evidence="1 2" key="1">
    <citation type="submission" date="2017-08" db="EMBL/GenBank/DDBJ databases">
        <title>Infants hospitalized years apart are colonized by the same room-sourced microbial strains.</title>
        <authorList>
            <person name="Brooks B."/>
            <person name="Olm M.R."/>
            <person name="Firek B.A."/>
            <person name="Baker R."/>
            <person name="Thomas B.C."/>
            <person name="Morowitz M.J."/>
            <person name="Banfield J.F."/>
        </authorList>
    </citation>
    <scope>NUCLEOTIDE SEQUENCE [LARGE SCALE GENOMIC DNA]</scope>
    <source>
        <strain evidence="1">S2_006_000_R2_64</strain>
    </source>
</reference>
<sequence length="170" mass="19088">MTIVISGFPGVGKSEFSRRISGCVDSDSSHFSWLLENGQKVKDLDGKDIRHPDFPNNYIKHIKSLINGGQTSIIFVSSHRDVRDALVKAEIPFVLVYPDRSLKDEYLARYSGRGSPEGFINLIKNNWDDFLIELKEQVGCEHVVLSAGQFMADTIEFEKSDAQPKPPSPF</sequence>
<accession>A0A2W5FNS0</accession>
<organism evidence="1 2">
    <name type="scientific">Micavibrio aeruginosavorus</name>
    <dbReference type="NCBI Taxonomy" id="349221"/>
    <lineage>
        <taxon>Bacteria</taxon>
        <taxon>Pseudomonadati</taxon>
        <taxon>Bdellovibrionota</taxon>
        <taxon>Bdellovibrionia</taxon>
        <taxon>Bdellovibrionales</taxon>
        <taxon>Pseudobdellovibrionaceae</taxon>
        <taxon>Micavibrio</taxon>
    </lineage>
</organism>
<evidence type="ECO:0000313" key="2">
    <source>
        <dbReference type="Proteomes" id="UP000249739"/>
    </source>
</evidence>
<comment type="caution">
    <text evidence="1">The sequence shown here is derived from an EMBL/GenBank/DDBJ whole genome shotgun (WGS) entry which is preliminary data.</text>
</comment>
<dbReference type="InterPro" id="IPR027417">
    <property type="entry name" value="P-loop_NTPase"/>
</dbReference>
<dbReference type="Gene3D" id="3.40.50.300">
    <property type="entry name" value="P-loop containing nucleotide triphosphate hydrolases"/>
    <property type="match status" value="1"/>
</dbReference>
<dbReference type="EMBL" id="QFOT01000066">
    <property type="protein sequence ID" value="PZP55500.1"/>
    <property type="molecule type" value="Genomic_DNA"/>
</dbReference>
<dbReference type="SUPFAM" id="SSF52540">
    <property type="entry name" value="P-loop containing nucleoside triphosphate hydrolases"/>
    <property type="match status" value="1"/>
</dbReference>
<protein>
    <submittedName>
        <fullName evidence="1">Uncharacterized protein</fullName>
    </submittedName>
</protein>
<evidence type="ECO:0000313" key="1">
    <source>
        <dbReference type="EMBL" id="PZP55500.1"/>
    </source>
</evidence>
<proteinExistence type="predicted"/>